<name>A0A2A6Z8P3_9FIRM</name>
<keyword evidence="1" id="KW-0472">Membrane</keyword>
<keyword evidence="1" id="KW-0812">Transmembrane</keyword>
<dbReference type="OrthoDB" id="282886at2"/>
<proteinExistence type="predicted"/>
<evidence type="ECO:0000313" key="2">
    <source>
        <dbReference type="EMBL" id="PDX57738.1"/>
    </source>
</evidence>
<keyword evidence="1" id="KW-1133">Transmembrane helix</keyword>
<dbReference type="Pfam" id="PF10694">
    <property type="entry name" value="DUF2500"/>
    <property type="match status" value="1"/>
</dbReference>
<protein>
    <submittedName>
        <fullName evidence="2">DUF2500 domain-containing protein</fullName>
    </submittedName>
</protein>
<evidence type="ECO:0000313" key="3">
    <source>
        <dbReference type="Proteomes" id="UP000220752"/>
    </source>
</evidence>
<dbReference type="Gene3D" id="2.40.50.660">
    <property type="match status" value="1"/>
</dbReference>
<organism evidence="2 3">
    <name type="scientific">Faecalibacterium langellae</name>
    <dbReference type="NCBI Taxonomy" id="3435293"/>
    <lineage>
        <taxon>Bacteria</taxon>
        <taxon>Bacillati</taxon>
        <taxon>Bacillota</taxon>
        <taxon>Clostridia</taxon>
        <taxon>Eubacteriales</taxon>
        <taxon>Oscillospiraceae</taxon>
        <taxon>Faecalibacterium</taxon>
    </lineage>
</organism>
<dbReference type="InterPro" id="IPR019635">
    <property type="entry name" value="DUF2500"/>
</dbReference>
<accession>A0A2A6Z8P3</accession>
<evidence type="ECO:0000256" key="1">
    <source>
        <dbReference type="SAM" id="Phobius"/>
    </source>
</evidence>
<sequence>MFFGWFDAIFSFIFPILFLLFMGMFFFALISNLRTWNKNNHSPRLTVPATVVAKRTDVSHSSSANAGDVSGAHGYDTSTFTSYYVTFQVESGDRMELEVDGSDYGMLVEGDIGKLSFQGTRYLGFERN</sequence>
<gene>
    <name evidence="2" type="ORF">CGS46_14695</name>
</gene>
<dbReference type="AlphaFoldDB" id="A0A2A6Z8P3"/>
<feature type="transmembrane region" description="Helical" evidence="1">
    <location>
        <begin position="12"/>
        <end position="30"/>
    </location>
</feature>
<dbReference type="RefSeq" id="WP_015565177.1">
    <property type="nucleotide sequence ID" value="NZ_DAWDUK010000056.1"/>
</dbReference>
<comment type="caution">
    <text evidence="2">The sequence shown here is derived from an EMBL/GenBank/DDBJ whole genome shotgun (WGS) entry which is preliminary data.</text>
</comment>
<reference evidence="2 3" key="1">
    <citation type="journal article" date="2017" name="Front. Microbiol.">
        <title>New Insights into the Diversity of the Genus Faecalibacterium.</title>
        <authorList>
            <person name="Benevides L."/>
            <person name="Burman S."/>
            <person name="Martin R."/>
            <person name="Robert V."/>
            <person name="Thomas M."/>
            <person name="Miquel S."/>
            <person name="Chain F."/>
            <person name="Sokol H."/>
            <person name="Bermudez-Humaran L.G."/>
            <person name="Morrison M."/>
            <person name="Langella P."/>
            <person name="Azevedo V.A."/>
            <person name="Chatel J.M."/>
            <person name="Soares S."/>
        </authorList>
    </citation>
    <scope>NUCLEOTIDE SEQUENCE [LARGE SCALE GENOMIC DNA]</scope>
    <source>
        <strain evidence="3">CNCM I-4540</strain>
    </source>
</reference>
<dbReference type="EMBL" id="NMTQ01000037">
    <property type="protein sequence ID" value="PDX57738.1"/>
    <property type="molecule type" value="Genomic_DNA"/>
</dbReference>
<dbReference type="Proteomes" id="UP000220752">
    <property type="component" value="Unassembled WGS sequence"/>
</dbReference>
<keyword evidence="3" id="KW-1185">Reference proteome</keyword>